<keyword evidence="3" id="KW-1185">Reference proteome</keyword>
<accession>A0ABN3HPT2</accession>
<organism evidence="2 3">
    <name type="scientific">Streptomyces glaucosporus</name>
    <dbReference type="NCBI Taxonomy" id="284044"/>
    <lineage>
        <taxon>Bacteria</taxon>
        <taxon>Bacillati</taxon>
        <taxon>Actinomycetota</taxon>
        <taxon>Actinomycetes</taxon>
        <taxon>Kitasatosporales</taxon>
        <taxon>Streptomycetaceae</taxon>
        <taxon>Streptomyces</taxon>
    </lineage>
</organism>
<dbReference type="Proteomes" id="UP001500058">
    <property type="component" value="Unassembled WGS sequence"/>
</dbReference>
<reference evidence="2 3" key="1">
    <citation type="journal article" date="2019" name="Int. J. Syst. Evol. Microbiol.">
        <title>The Global Catalogue of Microorganisms (GCM) 10K type strain sequencing project: providing services to taxonomists for standard genome sequencing and annotation.</title>
        <authorList>
            <consortium name="The Broad Institute Genomics Platform"/>
            <consortium name="The Broad Institute Genome Sequencing Center for Infectious Disease"/>
            <person name="Wu L."/>
            <person name="Ma J."/>
        </authorList>
    </citation>
    <scope>NUCLEOTIDE SEQUENCE [LARGE SCALE GENOMIC DNA]</scope>
    <source>
        <strain evidence="2 3">JCM 6921</strain>
    </source>
</reference>
<sequence length="180" mass="19528">MTGPAERPLLFLDVDGPLIPFGPPPRRPRSTSAPGPAASTEEGNPLLARLDPAVGPRLTALGCDLVWASTWTDEANETVAPRIGLPRLPVVEWPDTPTDEGPRGLHWKTRHLVEWAGHRPFIWVDDEIGATDRLWVAAQHRAPSLLHRVDPGTGLTDGDFAVLADWLRTAVPDRSTGPDG</sequence>
<dbReference type="Pfam" id="PF18143">
    <property type="entry name" value="HAD_SAK_2"/>
    <property type="match status" value="1"/>
</dbReference>
<evidence type="ECO:0000313" key="2">
    <source>
        <dbReference type="EMBL" id="GAA2384925.1"/>
    </source>
</evidence>
<comment type="caution">
    <text evidence="2">The sequence shown here is derived from an EMBL/GenBank/DDBJ whole genome shotgun (WGS) entry which is preliminary data.</text>
</comment>
<feature type="compositionally biased region" description="Low complexity" evidence="1">
    <location>
        <begin position="30"/>
        <end position="39"/>
    </location>
</feature>
<feature type="region of interest" description="Disordered" evidence="1">
    <location>
        <begin position="14"/>
        <end position="44"/>
    </location>
</feature>
<dbReference type="EMBL" id="BAAATJ010000001">
    <property type="protein sequence ID" value="GAA2384925.1"/>
    <property type="molecule type" value="Genomic_DNA"/>
</dbReference>
<name>A0ABN3HPT2_9ACTN</name>
<evidence type="ECO:0000313" key="3">
    <source>
        <dbReference type="Proteomes" id="UP001500058"/>
    </source>
</evidence>
<protein>
    <submittedName>
        <fullName evidence="2">HAD domain-containing protein</fullName>
    </submittedName>
</protein>
<dbReference type="RefSeq" id="WP_344629024.1">
    <property type="nucleotide sequence ID" value="NZ_BAAATJ010000001.1"/>
</dbReference>
<evidence type="ECO:0000256" key="1">
    <source>
        <dbReference type="SAM" id="MobiDB-lite"/>
    </source>
</evidence>
<gene>
    <name evidence="2" type="ORF">GCM10010420_04110</name>
</gene>
<proteinExistence type="predicted"/>